<dbReference type="Pfam" id="PF13181">
    <property type="entry name" value="TPR_8"/>
    <property type="match status" value="1"/>
</dbReference>
<evidence type="ECO:0000313" key="9">
    <source>
        <dbReference type="Proteomes" id="UP000178089"/>
    </source>
</evidence>
<evidence type="ECO:0000256" key="5">
    <source>
        <dbReference type="PROSITE-ProRule" id="PRU00339"/>
    </source>
</evidence>
<feature type="domain" description="O-antigen ligase-related" evidence="7">
    <location>
        <begin position="226"/>
        <end position="383"/>
    </location>
</feature>
<dbReference type="InterPro" id="IPR011990">
    <property type="entry name" value="TPR-like_helical_dom_sf"/>
</dbReference>
<accession>A0A1G2N023</accession>
<evidence type="ECO:0000256" key="1">
    <source>
        <dbReference type="ARBA" id="ARBA00004141"/>
    </source>
</evidence>
<name>A0A1G2N023_9BACT</name>
<dbReference type="PANTHER" id="PTHR37422">
    <property type="entry name" value="TEICHURONIC ACID BIOSYNTHESIS PROTEIN TUAE"/>
    <property type="match status" value="1"/>
</dbReference>
<sequence length="760" mass="85184">MNLQKILRSVIFTALFLIPVFVLFPMPFWPFNFTNSMFFPFITGKAFYFRALVETAFSIWVILAFLDPRYRPKISPLTIGVTLFSVVALLADLLGVNPLRSIWSNFERMEGWLVVVHLWMFYIVASHTFGAGETGLSTQTGKRLWHRWFNVSLVVASVVSIYALAQLFGWTAIHQGSTRLDASLGNAAYLAVYMLMHIGIAMYMFFVARAGKIANAGFLQWLYPVVAIIFSFIILQTQTRGSIIGLIGGIVLALALYAIFGKEESKKRRWIVTGVIGAIMIISVVFWLCRNTQFIKNIPVLDRIGSISLSDTKTQARAYVWPMALKGFAERPILGWGQENFNYIFNKDYNPEMWRHEQWFDRAHNVFLDWLVASGFIGLVAYLALYVLLLMAIWRSDLKIRQKSVLAGLIAGYAVHNIFVFDNLASYVFFFALLGFGGSLRRNEARDKGRENQLSPVSKIGCWLENKTFSTDAVEYIVAPIVIIVLFAGIYFLNVRPIQANTRLISALQSCSGNGGTPDATLFAKALDINSYMANQEIHEQILSCSGGVINSQLPGSIKQNFFELATQAIGAQILATPDDARIYVLGGTFLSGIGQIEEAEKILTKAHELTPRKPSVTIQLANIYLNKGDFEKSLGLLKEAYELEPSHPESGKAYLIGLIASGDEATARKLFGSDPSVFETDMSARAYTAAKQYQKAIDIYKKLIMTDPKNVQLRVQLSQVYYQANMIWLATETMMAIGKDFPEYKDQVEAAIKQIQAPK</sequence>
<dbReference type="Pfam" id="PF14559">
    <property type="entry name" value="TPR_19"/>
    <property type="match status" value="1"/>
</dbReference>
<reference evidence="8 9" key="1">
    <citation type="journal article" date="2016" name="Nat. Commun.">
        <title>Thousands of microbial genomes shed light on interconnected biogeochemical processes in an aquifer system.</title>
        <authorList>
            <person name="Anantharaman K."/>
            <person name="Brown C.T."/>
            <person name="Hug L.A."/>
            <person name="Sharon I."/>
            <person name="Castelle C.J."/>
            <person name="Probst A.J."/>
            <person name="Thomas B.C."/>
            <person name="Singh A."/>
            <person name="Wilkins M.J."/>
            <person name="Karaoz U."/>
            <person name="Brodie E.L."/>
            <person name="Williams K.H."/>
            <person name="Hubbard S.S."/>
            <person name="Banfield J.F."/>
        </authorList>
    </citation>
    <scope>NUCLEOTIDE SEQUENCE [LARGE SCALE GENOMIC DNA]</scope>
</reference>
<feature type="transmembrane region" description="Helical" evidence="6">
    <location>
        <begin position="270"/>
        <end position="288"/>
    </location>
</feature>
<dbReference type="InterPro" id="IPR051533">
    <property type="entry name" value="WaaL-like"/>
</dbReference>
<dbReference type="PANTHER" id="PTHR37422:SF13">
    <property type="entry name" value="LIPOPOLYSACCHARIDE BIOSYNTHESIS PROTEIN PA4999-RELATED"/>
    <property type="match status" value="1"/>
</dbReference>
<keyword evidence="2 6" id="KW-0812">Transmembrane</keyword>
<evidence type="ECO:0000256" key="4">
    <source>
        <dbReference type="ARBA" id="ARBA00023136"/>
    </source>
</evidence>
<comment type="caution">
    <text evidence="8">The sequence shown here is derived from an EMBL/GenBank/DDBJ whole genome shotgun (WGS) entry which is preliminary data.</text>
</comment>
<feature type="transmembrane region" description="Helical" evidence="6">
    <location>
        <begin position="473"/>
        <end position="493"/>
    </location>
</feature>
<evidence type="ECO:0000256" key="3">
    <source>
        <dbReference type="ARBA" id="ARBA00022989"/>
    </source>
</evidence>
<dbReference type="PROSITE" id="PS50005">
    <property type="entry name" value="TPR"/>
    <property type="match status" value="3"/>
</dbReference>
<dbReference type="SUPFAM" id="SSF48452">
    <property type="entry name" value="TPR-like"/>
    <property type="match status" value="1"/>
</dbReference>
<gene>
    <name evidence="8" type="ORF">A3F51_00415</name>
</gene>
<feature type="transmembrane region" description="Helical" evidence="6">
    <location>
        <begin position="188"/>
        <end position="206"/>
    </location>
</feature>
<dbReference type="Pfam" id="PF04932">
    <property type="entry name" value="Wzy_C"/>
    <property type="match status" value="1"/>
</dbReference>
<feature type="transmembrane region" description="Helical" evidence="6">
    <location>
        <begin position="7"/>
        <end position="26"/>
    </location>
</feature>
<feature type="transmembrane region" description="Helical" evidence="6">
    <location>
        <begin position="116"/>
        <end position="136"/>
    </location>
</feature>
<protein>
    <recommendedName>
        <fullName evidence="7">O-antigen ligase-related domain-containing protein</fullName>
    </recommendedName>
</protein>
<comment type="subcellular location">
    <subcellularLocation>
        <location evidence="1">Membrane</location>
        <topology evidence="1">Multi-pass membrane protein</topology>
    </subcellularLocation>
</comment>
<keyword evidence="4 6" id="KW-0472">Membrane</keyword>
<keyword evidence="3 6" id="KW-1133">Transmembrane helix</keyword>
<feature type="repeat" description="TPR" evidence="5">
    <location>
        <begin position="615"/>
        <end position="648"/>
    </location>
</feature>
<feature type="transmembrane region" description="Helical" evidence="6">
    <location>
        <begin position="241"/>
        <end position="258"/>
    </location>
</feature>
<evidence type="ECO:0000256" key="2">
    <source>
        <dbReference type="ARBA" id="ARBA00022692"/>
    </source>
</evidence>
<feature type="repeat" description="TPR" evidence="5">
    <location>
        <begin position="581"/>
        <end position="614"/>
    </location>
</feature>
<dbReference type="GO" id="GO:0016020">
    <property type="term" value="C:membrane"/>
    <property type="evidence" value="ECO:0007669"/>
    <property type="project" value="UniProtKB-SubCell"/>
</dbReference>
<dbReference type="Gene3D" id="1.25.40.10">
    <property type="entry name" value="Tetratricopeptide repeat domain"/>
    <property type="match status" value="2"/>
</dbReference>
<dbReference type="EMBL" id="MHRT01000004">
    <property type="protein sequence ID" value="OHA29487.1"/>
    <property type="molecule type" value="Genomic_DNA"/>
</dbReference>
<evidence type="ECO:0000256" key="6">
    <source>
        <dbReference type="SAM" id="Phobius"/>
    </source>
</evidence>
<feature type="transmembrane region" description="Helical" evidence="6">
    <location>
        <begin position="370"/>
        <end position="394"/>
    </location>
</feature>
<feature type="repeat" description="TPR" evidence="5">
    <location>
        <begin position="678"/>
        <end position="711"/>
    </location>
</feature>
<dbReference type="InterPro" id="IPR019734">
    <property type="entry name" value="TPR_rpt"/>
</dbReference>
<dbReference type="Proteomes" id="UP000178089">
    <property type="component" value="Unassembled WGS sequence"/>
</dbReference>
<dbReference type="AlphaFoldDB" id="A0A1G2N023"/>
<keyword evidence="5" id="KW-0802">TPR repeat</keyword>
<organism evidence="8 9">
    <name type="scientific">Candidatus Taylorbacteria bacterium RIFCSPHIGHO2_12_FULL_45_16</name>
    <dbReference type="NCBI Taxonomy" id="1802315"/>
    <lineage>
        <taxon>Bacteria</taxon>
        <taxon>Candidatus Tayloriibacteriota</taxon>
    </lineage>
</organism>
<feature type="transmembrane region" description="Helical" evidence="6">
    <location>
        <begin position="218"/>
        <end position="235"/>
    </location>
</feature>
<evidence type="ECO:0000259" key="7">
    <source>
        <dbReference type="Pfam" id="PF04932"/>
    </source>
</evidence>
<evidence type="ECO:0000313" key="8">
    <source>
        <dbReference type="EMBL" id="OHA29487.1"/>
    </source>
</evidence>
<dbReference type="STRING" id="1802315.A3F51_00415"/>
<proteinExistence type="predicted"/>
<dbReference type="SMART" id="SM00028">
    <property type="entry name" value="TPR"/>
    <property type="match status" value="3"/>
</dbReference>
<feature type="transmembrane region" description="Helical" evidence="6">
    <location>
        <begin position="77"/>
        <end position="96"/>
    </location>
</feature>
<feature type="transmembrane region" description="Helical" evidence="6">
    <location>
        <begin position="148"/>
        <end position="168"/>
    </location>
</feature>
<feature type="transmembrane region" description="Helical" evidence="6">
    <location>
        <begin position="406"/>
        <end position="434"/>
    </location>
</feature>
<dbReference type="InterPro" id="IPR007016">
    <property type="entry name" value="O-antigen_ligase-rel_domated"/>
</dbReference>